<feature type="region of interest" description="Disordered" evidence="2">
    <location>
        <begin position="575"/>
        <end position="605"/>
    </location>
</feature>
<name>A0A8J7NXH9_ATRSP</name>
<dbReference type="Pfam" id="PF07534">
    <property type="entry name" value="TLD"/>
    <property type="match status" value="1"/>
</dbReference>
<evidence type="ECO:0000313" key="5">
    <source>
        <dbReference type="EMBL" id="MBN3321380.1"/>
    </source>
</evidence>
<gene>
    <name evidence="5" type="primary">Oxr1_0</name>
    <name evidence="5" type="ORF">GTO95_0014927</name>
</gene>
<dbReference type="Gene3D" id="3.10.350.10">
    <property type="entry name" value="LysM domain"/>
    <property type="match status" value="1"/>
</dbReference>
<evidence type="ECO:0000256" key="1">
    <source>
        <dbReference type="ARBA" id="ARBA00009540"/>
    </source>
</evidence>
<dbReference type="CDD" id="cd00118">
    <property type="entry name" value="LysM"/>
    <property type="match status" value="1"/>
</dbReference>
<feature type="region of interest" description="Disordered" evidence="2">
    <location>
        <begin position="414"/>
        <end position="502"/>
    </location>
</feature>
<reference evidence="5" key="1">
    <citation type="journal article" date="2021" name="Cell">
        <title>Tracing the genetic footprints of vertebrate landing in non-teleost ray-finned fishes.</title>
        <authorList>
            <person name="Bi X."/>
            <person name="Wang K."/>
            <person name="Yang L."/>
            <person name="Pan H."/>
            <person name="Jiang H."/>
            <person name="Wei Q."/>
            <person name="Fang M."/>
            <person name="Yu H."/>
            <person name="Zhu C."/>
            <person name="Cai Y."/>
            <person name="He Y."/>
            <person name="Gan X."/>
            <person name="Zeng H."/>
            <person name="Yu D."/>
            <person name="Zhu Y."/>
            <person name="Jiang H."/>
            <person name="Qiu Q."/>
            <person name="Yang H."/>
            <person name="Zhang Y.E."/>
            <person name="Wang W."/>
            <person name="Zhu M."/>
            <person name="He S."/>
            <person name="Zhang G."/>
        </authorList>
    </citation>
    <scope>NUCLEOTIDE SEQUENCE</scope>
    <source>
        <strain evidence="5">Allg_001</strain>
    </source>
</reference>
<dbReference type="PROSITE" id="PS51886">
    <property type="entry name" value="TLDC"/>
    <property type="match status" value="1"/>
</dbReference>
<comment type="caution">
    <text evidence="5">The sequence shown here is derived from an EMBL/GenBank/DDBJ whole genome shotgun (WGS) entry which is preliminary data.</text>
</comment>
<sequence>MLPRSQLAGLFPRGSLRLCCVQTSAGLKRAEPQRPASHHNFELHKNVCSVFTRERQNKIQFSSFLKVEKDQLKYSHVCAHKEEQEEHQKTHVFFFVCSFVFLEFKEIGNGPAPQITSGTHIPVIRNPQLRKYYLPELTPFQDDAKNKATDLKLSGEKVEYTVRPEDTLFSVASQFHTTPSQLVSHNKLKSHTLIPGQRLCIPEQKPSSPPRDIPSDPSDHSPRMPLSPSPDSDYDKLLDVEAVPMPDGQLCLLALPPECSPAKEEGPAIMAYLKLCCRYITDCKGVVSGVLLVTPHKIFFDPYKSHPLVLEHGCEEYLLSCSVDSISSASFFSDISRVHFSTASTRSVGEGAGRSAKWYKLELKLRKYRNLIVTLSPHLFFSLHRMKSRKKAQKPKALNLTRAARAVTTVPGVKHSTLPDCHVDKSPPSLPSPAMPDERLSSVLNRKLSYEDRNAREDGPASGEKGDHSAVTEKLGRADSVWGGHTDGLSGENQEAESESLGVGVLSSAATFCCGGLEAEGRSGTGPEKRQGTEPQPSLGTAAPERTAVGSHPCTCHIFRFPSVCVIAFSVPKPKGTETGQQSDSTRLGSSISPGPGPARQAPGRPALMFLRLRLRVPPRKKGLFPSEPGGAKAPVFKDAWFTLSQESSDELYAYLSHWRQDLCILEGDEQEEEEDGEDEEFVLVDEKEEISPSEGRVAEDWEMVSMDEGGGQSLIFDKEPEGLTDILEQTNILELLHIREISSHLPPRTVGHSWQLTYSTSGHGSSLKTLYRKLADTESPALLVIKDFHNQIFGAYVSDPLRPSEAFYGTGETFLFTFHPEFKCFSWTGENSFFIKGDLDSFAIGGGSGHFGLWLDENLYLGRSSPCSTFHNHPLSKTDDFRVMELEVWTFC</sequence>
<dbReference type="InterPro" id="IPR036779">
    <property type="entry name" value="LysM_dom_sf"/>
</dbReference>
<protein>
    <submittedName>
        <fullName evidence="5">OXR1 protein</fullName>
    </submittedName>
</protein>
<evidence type="ECO:0000259" key="3">
    <source>
        <dbReference type="PROSITE" id="PS51782"/>
    </source>
</evidence>
<feature type="compositionally biased region" description="Polar residues" evidence="2">
    <location>
        <begin position="578"/>
        <end position="593"/>
    </location>
</feature>
<dbReference type="Proteomes" id="UP000736164">
    <property type="component" value="Unassembled WGS sequence"/>
</dbReference>
<comment type="similarity">
    <text evidence="1">Belongs to the OXR1 family.</text>
</comment>
<dbReference type="PROSITE" id="PS51782">
    <property type="entry name" value="LYSM"/>
    <property type="match status" value="1"/>
</dbReference>
<proteinExistence type="inferred from homology"/>
<dbReference type="Pfam" id="PF01476">
    <property type="entry name" value="LysM"/>
    <property type="match status" value="1"/>
</dbReference>
<keyword evidence="6" id="KW-1185">Reference proteome</keyword>
<feature type="compositionally biased region" description="Basic and acidic residues" evidence="2">
    <location>
        <begin position="448"/>
        <end position="477"/>
    </location>
</feature>
<feature type="domain" description="TLDc" evidence="4">
    <location>
        <begin position="732"/>
        <end position="893"/>
    </location>
</feature>
<dbReference type="PANTHER" id="PTHR23354">
    <property type="entry name" value="NUCLEOLAR PROTEIN 7/ESTROGEN RECEPTOR COACTIVATOR-RELATED"/>
    <property type="match status" value="1"/>
</dbReference>
<accession>A0A8J7NXH9</accession>
<dbReference type="SMART" id="SM00257">
    <property type="entry name" value="LysM"/>
    <property type="match status" value="1"/>
</dbReference>
<feature type="region of interest" description="Disordered" evidence="2">
    <location>
        <begin position="518"/>
        <end position="547"/>
    </location>
</feature>
<dbReference type="EMBL" id="JAAWVO010054850">
    <property type="protein sequence ID" value="MBN3321380.1"/>
    <property type="molecule type" value="Genomic_DNA"/>
</dbReference>
<feature type="non-terminal residue" evidence="5">
    <location>
        <position position="893"/>
    </location>
</feature>
<evidence type="ECO:0000313" key="6">
    <source>
        <dbReference type="Proteomes" id="UP000736164"/>
    </source>
</evidence>
<dbReference type="GO" id="GO:0005634">
    <property type="term" value="C:nucleus"/>
    <property type="evidence" value="ECO:0007669"/>
    <property type="project" value="TreeGrafter"/>
</dbReference>
<feature type="non-terminal residue" evidence="5">
    <location>
        <position position="1"/>
    </location>
</feature>
<dbReference type="SMART" id="SM00584">
    <property type="entry name" value="TLDc"/>
    <property type="match status" value="1"/>
</dbReference>
<dbReference type="GO" id="GO:0006357">
    <property type="term" value="P:regulation of transcription by RNA polymerase II"/>
    <property type="evidence" value="ECO:0007669"/>
    <property type="project" value="TreeGrafter"/>
</dbReference>
<organism evidence="5 6">
    <name type="scientific">Atractosteus spatula</name>
    <name type="common">Alligator gar</name>
    <name type="synonym">Lepisosteus spatula</name>
    <dbReference type="NCBI Taxonomy" id="7917"/>
    <lineage>
        <taxon>Eukaryota</taxon>
        <taxon>Metazoa</taxon>
        <taxon>Chordata</taxon>
        <taxon>Craniata</taxon>
        <taxon>Vertebrata</taxon>
        <taxon>Euteleostomi</taxon>
        <taxon>Actinopterygii</taxon>
        <taxon>Neopterygii</taxon>
        <taxon>Holostei</taxon>
        <taxon>Semionotiformes</taxon>
        <taxon>Lepisosteidae</taxon>
        <taxon>Atractosteus</taxon>
    </lineage>
</organism>
<feature type="region of interest" description="Disordered" evidence="2">
    <location>
        <begin position="200"/>
        <end position="233"/>
    </location>
</feature>
<evidence type="ECO:0000256" key="2">
    <source>
        <dbReference type="SAM" id="MobiDB-lite"/>
    </source>
</evidence>
<dbReference type="AlphaFoldDB" id="A0A8J7NXH9"/>
<dbReference type="PANTHER" id="PTHR23354:SF120">
    <property type="entry name" value="OXIDATION RESISTANCE PROTEIN 1-LIKE ISOFORM X1"/>
    <property type="match status" value="1"/>
</dbReference>
<dbReference type="GO" id="GO:0006979">
    <property type="term" value="P:response to oxidative stress"/>
    <property type="evidence" value="ECO:0007669"/>
    <property type="project" value="TreeGrafter"/>
</dbReference>
<dbReference type="SUPFAM" id="SSF54106">
    <property type="entry name" value="LysM domain"/>
    <property type="match status" value="1"/>
</dbReference>
<dbReference type="InterPro" id="IPR006571">
    <property type="entry name" value="TLDc_dom"/>
</dbReference>
<dbReference type="InterPro" id="IPR018392">
    <property type="entry name" value="LysM"/>
</dbReference>
<evidence type="ECO:0000259" key="4">
    <source>
        <dbReference type="PROSITE" id="PS51886"/>
    </source>
</evidence>
<feature type="domain" description="LysM" evidence="3">
    <location>
        <begin position="158"/>
        <end position="201"/>
    </location>
</feature>
<feature type="compositionally biased region" description="Basic and acidic residues" evidence="2">
    <location>
        <begin position="213"/>
        <end position="222"/>
    </location>
</feature>